<proteinExistence type="predicted"/>
<dbReference type="AlphaFoldDB" id="A4BN66"/>
<gene>
    <name evidence="2" type="ORF">NB231_09443</name>
</gene>
<dbReference type="PANTHER" id="PTHR37319:SF1">
    <property type="entry name" value="TRANSPOSASE TN5 DIMERISATION DOMAIN-CONTAINING PROTEIN"/>
    <property type="match status" value="1"/>
</dbReference>
<dbReference type="InterPro" id="IPR047768">
    <property type="entry name" value="Tn5p-like"/>
</dbReference>
<evidence type="ECO:0000313" key="3">
    <source>
        <dbReference type="Proteomes" id="UP000003374"/>
    </source>
</evidence>
<dbReference type="SUPFAM" id="SSF53098">
    <property type="entry name" value="Ribonuclease H-like"/>
    <property type="match status" value="1"/>
</dbReference>
<reference evidence="2 3" key="1">
    <citation type="submission" date="2006-02" db="EMBL/GenBank/DDBJ databases">
        <authorList>
            <person name="Waterbury J."/>
            <person name="Ferriera S."/>
            <person name="Johnson J."/>
            <person name="Kravitz S."/>
            <person name="Halpern A."/>
            <person name="Remington K."/>
            <person name="Beeson K."/>
            <person name="Tran B."/>
            <person name="Rogers Y.-H."/>
            <person name="Friedman R."/>
            <person name="Venter J.C."/>
        </authorList>
    </citation>
    <scope>NUCLEOTIDE SEQUENCE [LARGE SCALE GENOMIC DNA]</scope>
    <source>
        <strain evidence="2 3">Nb-231</strain>
    </source>
</reference>
<dbReference type="STRING" id="314278.NB231_09443"/>
<dbReference type="eggNOG" id="COG3385">
    <property type="taxonomic scope" value="Bacteria"/>
</dbReference>
<dbReference type="Gene3D" id="1.10.740.10">
    <property type="entry name" value="Transferase Inhibitor Protein From Tn5, Chain"/>
    <property type="match status" value="1"/>
</dbReference>
<dbReference type="InterPro" id="IPR012337">
    <property type="entry name" value="RNaseH-like_sf"/>
</dbReference>
<protein>
    <recommendedName>
        <fullName evidence="1">Transposase Tn5 dimerisation domain-containing protein</fullName>
    </recommendedName>
</protein>
<dbReference type="InterPro" id="IPR014737">
    <property type="entry name" value="Transposase_Tn5-like_C"/>
</dbReference>
<keyword evidence="3" id="KW-1185">Reference proteome</keyword>
<evidence type="ECO:0000259" key="1">
    <source>
        <dbReference type="Pfam" id="PF02281"/>
    </source>
</evidence>
<organism evidence="2 3">
    <name type="scientific">Nitrococcus mobilis Nb-231</name>
    <dbReference type="NCBI Taxonomy" id="314278"/>
    <lineage>
        <taxon>Bacteria</taxon>
        <taxon>Pseudomonadati</taxon>
        <taxon>Pseudomonadota</taxon>
        <taxon>Gammaproteobacteria</taxon>
        <taxon>Chromatiales</taxon>
        <taxon>Ectothiorhodospiraceae</taxon>
        <taxon>Nitrococcus</taxon>
    </lineage>
</organism>
<comment type="caution">
    <text evidence="2">The sequence shown here is derived from an EMBL/GenBank/DDBJ whole genome shotgun (WGS) entry which is preliminary data.</text>
</comment>
<name>A4BN66_9GAMM</name>
<dbReference type="Pfam" id="PF02281">
    <property type="entry name" value="Dimer_Tnp_Tn5"/>
    <property type="match status" value="1"/>
</dbReference>
<dbReference type="EMBL" id="AAOF01000002">
    <property type="protein sequence ID" value="EAR22665.1"/>
    <property type="molecule type" value="Genomic_DNA"/>
</dbReference>
<sequence>MEIYFRILKSGCKVEELQLEKLERLEPTLALYMIIAWRVLYLTLLGRECSEMPCDVVFAEKEWEAIYIVAKRKPPPE</sequence>
<feature type="domain" description="Transposase Tn5 dimerisation" evidence="1">
    <location>
        <begin position="34"/>
        <end position="73"/>
    </location>
</feature>
<dbReference type="Proteomes" id="UP000003374">
    <property type="component" value="Unassembled WGS sequence"/>
</dbReference>
<evidence type="ECO:0000313" key="2">
    <source>
        <dbReference type="EMBL" id="EAR22665.1"/>
    </source>
</evidence>
<accession>A4BN66</accession>
<dbReference type="HOGENOM" id="CLU_198285_0_0_6"/>
<dbReference type="PANTHER" id="PTHR37319">
    <property type="entry name" value="TRANSPOSASE"/>
    <property type="match status" value="1"/>
</dbReference>
<dbReference type="InterPro" id="IPR003201">
    <property type="entry name" value="Transposase_Tn5"/>
</dbReference>